<protein>
    <submittedName>
        <fullName evidence="1">Uncharacterized protein</fullName>
    </submittedName>
</protein>
<proteinExistence type="predicted"/>
<sequence length="64" mass="7152">MMPRNSSEDPVEGQSKPLAEANWCGIGINAVAAAQMCKPHDHDRRERETEPCCFPFVETEFATD</sequence>
<dbReference type="EMBL" id="JALIDZ010000001">
    <property type="protein sequence ID" value="MCT8970231.1"/>
    <property type="molecule type" value="Genomic_DNA"/>
</dbReference>
<dbReference type="AlphaFoldDB" id="A0AAW5QUK8"/>
<evidence type="ECO:0000313" key="2">
    <source>
        <dbReference type="Proteomes" id="UP001320898"/>
    </source>
</evidence>
<dbReference type="Proteomes" id="UP001320898">
    <property type="component" value="Unassembled WGS sequence"/>
</dbReference>
<name>A0AAW5QUK8_9HYPH</name>
<evidence type="ECO:0000313" key="1">
    <source>
        <dbReference type="EMBL" id="MCT8970231.1"/>
    </source>
</evidence>
<organism evidence="1 2">
    <name type="scientific">Microbaculum marinisediminis</name>
    <dbReference type="NCBI Taxonomy" id="2931392"/>
    <lineage>
        <taxon>Bacteria</taxon>
        <taxon>Pseudomonadati</taxon>
        <taxon>Pseudomonadota</taxon>
        <taxon>Alphaproteobacteria</taxon>
        <taxon>Hyphomicrobiales</taxon>
        <taxon>Tepidamorphaceae</taxon>
        <taxon>Microbaculum</taxon>
    </lineage>
</organism>
<gene>
    <name evidence="1" type="ORF">MUB46_00010</name>
</gene>
<accession>A0AAW5QUK8</accession>
<reference evidence="1 2" key="1">
    <citation type="submission" date="2022-04" db="EMBL/GenBank/DDBJ databases">
        <authorList>
            <person name="Ye Y.-Q."/>
            <person name="Du Z.-J."/>
        </authorList>
    </citation>
    <scope>NUCLEOTIDE SEQUENCE [LARGE SCALE GENOMIC DNA]</scope>
    <source>
        <strain evidence="1 2">A6E488</strain>
    </source>
</reference>
<dbReference type="RefSeq" id="WP_261613806.1">
    <property type="nucleotide sequence ID" value="NZ_JALIDZ010000001.1"/>
</dbReference>
<comment type="caution">
    <text evidence="1">The sequence shown here is derived from an EMBL/GenBank/DDBJ whole genome shotgun (WGS) entry which is preliminary data.</text>
</comment>
<keyword evidence="2" id="KW-1185">Reference proteome</keyword>